<dbReference type="Proteomes" id="UP000269412">
    <property type="component" value="Unassembled WGS sequence"/>
</dbReference>
<gene>
    <name evidence="4" type="ORF">CLV91_1200</name>
</gene>
<reference evidence="4 5" key="1">
    <citation type="submission" date="2018-10" db="EMBL/GenBank/DDBJ databases">
        <title>Genomic Encyclopedia of Archaeal and Bacterial Type Strains, Phase II (KMG-II): from individual species to whole genera.</title>
        <authorList>
            <person name="Goeker M."/>
        </authorList>
    </citation>
    <scope>NUCLEOTIDE SEQUENCE [LARGE SCALE GENOMIC DNA]</scope>
    <source>
        <strain evidence="4 5">DSM 25230</strain>
    </source>
</reference>
<accession>A0A495EDZ1</accession>
<dbReference type="RefSeq" id="WP_121064912.1">
    <property type="nucleotide sequence ID" value="NZ_RBIQ01000007.1"/>
</dbReference>
<dbReference type="NCBIfam" id="TIGR04183">
    <property type="entry name" value="Por_Secre_tail"/>
    <property type="match status" value="1"/>
</dbReference>
<dbReference type="EMBL" id="RBIQ01000007">
    <property type="protein sequence ID" value="RKR15118.1"/>
    <property type="molecule type" value="Genomic_DNA"/>
</dbReference>
<evidence type="ECO:0000259" key="3">
    <source>
        <dbReference type="Pfam" id="PF18962"/>
    </source>
</evidence>
<keyword evidence="5" id="KW-1185">Reference proteome</keyword>
<comment type="caution">
    <text evidence="4">The sequence shown here is derived from an EMBL/GenBank/DDBJ whole genome shotgun (WGS) entry which is preliminary data.</text>
</comment>
<keyword evidence="1 2" id="KW-0732">Signal</keyword>
<evidence type="ECO:0000256" key="1">
    <source>
        <dbReference type="ARBA" id="ARBA00022729"/>
    </source>
</evidence>
<protein>
    <submittedName>
        <fullName evidence="4">Putative secreted protein (Por secretion system target)</fullName>
    </submittedName>
</protein>
<feature type="domain" description="Secretion system C-terminal sorting" evidence="3">
    <location>
        <begin position="37"/>
        <end position="106"/>
    </location>
</feature>
<name>A0A495EDZ1_9FLAO</name>
<proteinExistence type="predicted"/>
<dbReference type="InterPro" id="IPR026444">
    <property type="entry name" value="Secre_tail"/>
</dbReference>
<evidence type="ECO:0000313" key="4">
    <source>
        <dbReference type="EMBL" id="RKR15118.1"/>
    </source>
</evidence>
<evidence type="ECO:0000256" key="2">
    <source>
        <dbReference type="SAM" id="SignalP"/>
    </source>
</evidence>
<feature type="signal peptide" evidence="2">
    <location>
        <begin position="1"/>
        <end position="18"/>
    </location>
</feature>
<feature type="chain" id="PRO_5019720921" evidence="2">
    <location>
        <begin position="19"/>
        <end position="107"/>
    </location>
</feature>
<dbReference type="Pfam" id="PF18962">
    <property type="entry name" value="Por_Secre_tail"/>
    <property type="match status" value="1"/>
</dbReference>
<evidence type="ECO:0000313" key="5">
    <source>
        <dbReference type="Proteomes" id="UP000269412"/>
    </source>
</evidence>
<dbReference type="OrthoDB" id="862563at2"/>
<organism evidence="4 5">
    <name type="scientific">Maribacter vaceletii</name>
    <dbReference type="NCBI Taxonomy" id="1206816"/>
    <lineage>
        <taxon>Bacteria</taxon>
        <taxon>Pseudomonadati</taxon>
        <taxon>Bacteroidota</taxon>
        <taxon>Flavobacteriia</taxon>
        <taxon>Flavobacteriales</taxon>
        <taxon>Flavobacteriaceae</taxon>
        <taxon>Maribacter</taxon>
    </lineage>
</organism>
<sequence length="107" mass="12104">MKKIYLLLLIVVSYTVSSQEDKNSFNNSGSEIAEFKLYPNPVSNGLVYITTKNNNEKEVIIYDVFGEIVLTNRINNKNLDVSRLVSGVYVVTVIENEKSTSRKLVVK</sequence>
<dbReference type="AlphaFoldDB" id="A0A495EDZ1"/>